<dbReference type="OrthoDB" id="515692at2759"/>
<dbReference type="InterPro" id="IPR056632">
    <property type="entry name" value="DUF7730"/>
</dbReference>
<dbReference type="Proteomes" id="UP000245910">
    <property type="component" value="Chromosome III"/>
</dbReference>
<feature type="domain" description="DUF7730" evidence="2">
    <location>
        <begin position="98"/>
        <end position="253"/>
    </location>
</feature>
<evidence type="ECO:0000313" key="3">
    <source>
        <dbReference type="EMBL" id="CEI70712.1"/>
    </source>
</evidence>
<keyword evidence="4" id="KW-1185">Reference proteome</keyword>
<reference evidence="4" key="1">
    <citation type="submission" date="2014-10" db="EMBL/GenBank/DDBJ databases">
        <authorList>
            <person name="King R."/>
        </authorList>
    </citation>
    <scope>NUCLEOTIDE SEQUENCE [LARGE SCALE GENOMIC DNA]</scope>
    <source>
        <strain evidence="4">A3/5</strain>
    </source>
</reference>
<feature type="region of interest" description="Disordered" evidence="1">
    <location>
        <begin position="1"/>
        <end position="24"/>
    </location>
</feature>
<dbReference type="PANTHER" id="PTHR38790">
    <property type="entry name" value="2EXR DOMAIN-CONTAINING PROTEIN-RELATED"/>
    <property type="match status" value="1"/>
</dbReference>
<name>A0A2L2TIB2_9HYPO</name>
<sequence length="428" mass="48223">MQSTSRASPGPETPESSFEDEERYTACSRANSLSLAYAPGSPSSTPADDSLQNWRDHVQEMPFIPDPRPRTLTPLGFRDDELVDGAQKPAKPLALYQSSPWFKVPPNIRRDILRLAFGDRRVHMSLAYRRYYDRGSEGTKTIGEWWWFSCVCSRPMLPGQILAPATDEVGNLGPWTDNCKSGNSVRQKVGAIGWLLSCRQNYAEGIDVLYSTNAIIMTGQAMISHIAKLLLPQRLASMTSIEVRWPLLPEPPSKFGTVADSVFDDFIQLLPDSLDLDEISIILDILSPAQFPSLRKLCISFEKLEQWYDSSLSTVYESILQRLRFFVKARPKPLVECIFAFPEDFYGRITSSGLNGIASQPFSQVWDDLDGNLHMTRIPFRDSYPKPPFHLEKGQGVGFWIVKTHDRSTSINSPSWSPVSADWDSYSP</sequence>
<proteinExistence type="predicted"/>
<feature type="compositionally biased region" description="Polar residues" evidence="1">
    <location>
        <begin position="409"/>
        <end position="418"/>
    </location>
</feature>
<protein>
    <recommendedName>
        <fullName evidence="2">DUF7730 domain-containing protein</fullName>
    </recommendedName>
</protein>
<dbReference type="KEGG" id="fvn:FVRRES_10789"/>
<feature type="region of interest" description="Disordered" evidence="1">
    <location>
        <begin position="408"/>
        <end position="428"/>
    </location>
</feature>
<dbReference type="Pfam" id="PF24864">
    <property type="entry name" value="DUF7730"/>
    <property type="match status" value="1"/>
</dbReference>
<evidence type="ECO:0000313" key="4">
    <source>
        <dbReference type="Proteomes" id="UP000245910"/>
    </source>
</evidence>
<dbReference type="EMBL" id="LN649231">
    <property type="protein sequence ID" value="CEI70712.1"/>
    <property type="molecule type" value="Genomic_DNA"/>
</dbReference>
<dbReference type="AlphaFoldDB" id="A0A2L2TIB2"/>
<evidence type="ECO:0000259" key="2">
    <source>
        <dbReference type="Pfam" id="PF24864"/>
    </source>
</evidence>
<accession>A0A2L2TIB2</accession>
<dbReference type="RefSeq" id="XP_025594426.1">
    <property type="nucleotide sequence ID" value="XM_025725870.2"/>
</dbReference>
<organism evidence="3 4">
    <name type="scientific">Fusarium venenatum</name>
    <dbReference type="NCBI Taxonomy" id="56646"/>
    <lineage>
        <taxon>Eukaryota</taxon>
        <taxon>Fungi</taxon>
        <taxon>Dikarya</taxon>
        <taxon>Ascomycota</taxon>
        <taxon>Pezizomycotina</taxon>
        <taxon>Sordariomycetes</taxon>
        <taxon>Hypocreomycetidae</taxon>
        <taxon>Hypocreales</taxon>
        <taxon>Nectriaceae</taxon>
        <taxon>Fusarium</taxon>
    </lineage>
</organism>
<evidence type="ECO:0000256" key="1">
    <source>
        <dbReference type="SAM" id="MobiDB-lite"/>
    </source>
</evidence>
<dbReference type="GeneID" id="37262427"/>